<sequence>MVTVAEKNGNKQMEKTMLGHSSLATTQVYLSATAGHLEEAINTLD</sequence>
<evidence type="ECO:0000256" key="1">
    <source>
        <dbReference type="ARBA" id="ARBA00023172"/>
    </source>
</evidence>
<proteinExistence type="predicted"/>
<dbReference type="InterPro" id="IPR011010">
    <property type="entry name" value="DNA_brk_join_enz"/>
</dbReference>
<accession>A0A382A167</accession>
<dbReference type="SUPFAM" id="SSF56349">
    <property type="entry name" value="DNA breaking-rejoining enzymes"/>
    <property type="match status" value="1"/>
</dbReference>
<evidence type="ECO:0000313" key="2">
    <source>
        <dbReference type="EMBL" id="SVA95250.1"/>
    </source>
</evidence>
<protein>
    <submittedName>
        <fullName evidence="2">Uncharacterized protein</fullName>
    </submittedName>
</protein>
<dbReference type="GO" id="GO:0003677">
    <property type="term" value="F:DNA binding"/>
    <property type="evidence" value="ECO:0007669"/>
    <property type="project" value="InterPro"/>
</dbReference>
<organism evidence="2">
    <name type="scientific">marine metagenome</name>
    <dbReference type="NCBI Taxonomy" id="408172"/>
    <lineage>
        <taxon>unclassified sequences</taxon>
        <taxon>metagenomes</taxon>
        <taxon>ecological metagenomes</taxon>
    </lineage>
</organism>
<gene>
    <name evidence="2" type="ORF">METZ01_LOCUS148104</name>
</gene>
<dbReference type="AlphaFoldDB" id="A0A382A167"/>
<dbReference type="Gene3D" id="1.10.443.10">
    <property type="entry name" value="Intergrase catalytic core"/>
    <property type="match status" value="1"/>
</dbReference>
<keyword evidence="1" id="KW-0233">DNA recombination</keyword>
<dbReference type="GO" id="GO:0015074">
    <property type="term" value="P:DNA integration"/>
    <property type="evidence" value="ECO:0007669"/>
    <property type="project" value="InterPro"/>
</dbReference>
<reference evidence="2" key="1">
    <citation type="submission" date="2018-05" db="EMBL/GenBank/DDBJ databases">
        <authorList>
            <person name="Lanie J.A."/>
            <person name="Ng W.-L."/>
            <person name="Kazmierczak K.M."/>
            <person name="Andrzejewski T.M."/>
            <person name="Davidsen T.M."/>
            <person name="Wayne K.J."/>
            <person name="Tettelin H."/>
            <person name="Glass J.I."/>
            <person name="Rusch D."/>
            <person name="Podicherti R."/>
            <person name="Tsui H.-C.T."/>
            <person name="Winkler M.E."/>
        </authorList>
    </citation>
    <scope>NUCLEOTIDE SEQUENCE</scope>
</reference>
<dbReference type="InterPro" id="IPR013762">
    <property type="entry name" value="Integrase-like_cat_sf"/>
</dbReference>
<dbReference type="GO" id="GO:0006310">
    <property type="term" value="P:DNA recombination"/>
    <property type="evidence" value="ECO:0007669"/>
    <property type="project" value="UniProtKB-KW"/>
</dbReference>
<dbReference type="EMBL" id="UINC01023488">
    <property type="protein sequence ID" value="SVA95250.1"/>
    <property type="molecule type" value="Genomic_DNA"/>
</dbReference>
<name>A0A382A167_9ZZZZ</name>